<dbReference type="Pfam" id="PF13520">
    <property type="entry name" value="AA_permease_2"/>
    <property type="match status" value="1"/>
</dbReference>
<evidence type="ECO:0008006" key="8">
    <source>
        <dbReference type="Google" id="ProtNLM"/>
    </source>
</evidence>
<dbReference type="EMBL" id="CAINUL010000015">
    <property type="protein sequence ID" value="CAD0112843.1"/>
    <property type="molecule type" value="Genomic_DNA"/>
</dbReference>
<feature type="transmembrane region" description="Helical" evidence="5">
    <location>
        <begin position="253"/>
        <end position="271"/>
    </location>
</feature>
<evidence type="ECO:0000256" key="3">
    <source>
        <dbReference type="ARBA" id="ARBA00022989"/>
    </source>
</evidence>
<keyword evidence="2 5" id="KW-0812">Transmembrane</keyword>
<accession>A0A9N8PW52</accession>
<gene>
    <name evidence="6" type="ORF">AWRI4620_LOCUS7098</name>
</gene>
<evidence type="ECO:0000313" key="6">
    <source>
        <dbReference type="EMBL" id="CAD0112843.1"/>
    </source>
</evidence>
<evidence type="ECO:0000256" key="2">
    <source>
        <dbReference type="ARBA" id="ARBA00022692"/>
    </source>
</evidence>
<dbReference type="Proteomes" id="UP000745764">
    <property type="component" value="Unassembled WGS sequence"/>
</dbReference>
<dbReference type="OrthoDB" id="5982228at2759"/>
<name>A0A9N8PW52_9PEZI</name>
<evidence type="ECO:0000256" key="5">
    <source>
        <dbReference type="SAM" id="Phobius"/>
    </source>
</evidence>
<feature type="transmembrane region" description="Helical" evidence="5">
    <location>
        <begin position="186"/>
        <end position="205"/>
    </location>
</feature>
<dbReference type="Gene3D" id="1.20.1740.10">
    <property type="entry name" value="Amino acid/polyamine transporter I"/>
    <property type="match status" value="1"/>
</dbReference>
<proteinExistence type="predicted"/>
<feature type="transmembrane region" description="Helical" evidence="5">
    <location>
        <begin position="105"/>
        <end position="123"/>
    </location>
</feature>
<sequence>MAQYLFKIGDHTPSAWEQKGVAIACYTLVTLCKRKSPVKTGTMSDSFPVLIFHTKTSYRISNIIGIIKVLTLIFIGITGLVVLGGHTRVQDPHANFRNAFEGKTTGYGLTNSLVKIIFSYAGYENAFNIVNEIQNPVKTIKRNASYSLVIVTVLYILANVAYFAAVPVNDIKKSGVTVASLFFTNVFGHAKGVKVFNLLIALRVLPFPKFWASTKPFGTPIGPYLVKWGVTIIMILAPPAGDAFNFITDLQTYPAAAFAFTMSVGLYMVCYRRKKLGVPRSEFRAWDAAVVFTILQNMYLLIMPWYPPTGGATGGDVSFWYATYCVTGIGILLLCGVYYYLWLYVLPKWGKYRIMQEVMVLEDGSSTNSLVRVALKDLSQWSQSHDEAGRAVVTGVRVEAKNEGRPEQV</sequence>
<dbReference type="PANTHER" id="PTHR11785">
    <property type="entry name" value="AMINO ACID TRANSPORTER"/>
    <property type="match status" value="1"/>
</dbReference>
<dbReference type="GO" id="GO:0015179">
    <property type="term" value="F:L-amino acid transmembrane transporter activity"/>
    <property type="evidence" value="ECO:0007669"/>
    <property type="project" value="TreeGrafter"/>
</dbReference>
<keyword evidence="7" id="KW-1185">Reference proteome</keyword>
<evidence type="ECO:0000313" key="7">
    <source>
        <dbReference type="Proteomes" id="UP000745764"/>
    </source>
</evidence>
<dbReference type="AlphaFoldDB" id="A0A9N8PW52"/>
<feature type="transmembrane region" description="Helical" evidence="5">
    <location>
        <begin position="144"/>
        <end position="166"/>
    </location>
</feature>
<feature type="transmembrane region" description="Helical" evidence="5">
    <location>
        <begin position="283"/>
        <end position="306"/>
    </location>
</feature>
<protein>
    <recommendedName>
        <fullName evidence="8">Amino acid transporter</fullName>
    </recommendedName>
</protein>
<evidence type="ECO:0000256" key="4">
    <source>
        <dbReference type="ARBA" id="ARBA00023136"/>
    </source>
</evidence>
<comment type="subcellular location">
    <subcellularLocation>
        <location evidence="1">Membrane</location>
        <topology evidence="1">Multi-pass membrane protein</topology>
    </subcellularLocation>
</comment>
<dbReference type="InterPro" id="IPR050598">
    <property type="entry name" value="AminoAcid_Transporter"/>
</dbReference>
<comment type="caution">
    <text evidence="6">The sequence shown here is derived from an EMBL/GenBank/DDBJ whole genome shotgun (WGS) entry which is preliminary data.</text>
</comment>
<organism evidence="6 7">
    <name type="scientific">Aureobasidium uvarum</name>
    <dbReference type="NCBI Taxonomy" id="2773716"/>
    <lineage>
        <taxon>Eukaryota</taxon>
        <taxon>Fungi</taxon>
        <taxon>Dikarya</taxon>
        <taxon>Ascomycota</taxon>
        <taxon>Pezizomycotina</taxon>
        <taxon>Dothideomycetes</taxon>
        <taxon>Dothideomycetidae</taxon>
        <taxon>Dothideales</taxon>
        <taxon>Saccotheciaceae</taxon>
        <taxon>Aureobasidium</taxon>
    </lineage>
</organism>
<feature type="transmembrane region" description="Helical" evidence="5">
    <location>
        <begin position="225"/>
        <end position="247"/>
    </location>
</feature>
<reference evidence="6" key="1">
    <citation type="submission" date="2020-06" db="EMBL/GenBank/DDBJ databases">
        <authorList>
            <person name="Onetto C."/>
        </authorList>
    </citation>
    <scope>NUCLEOTIDE SEQUENCE</scope>
</reference>
<dbReference type="PANTHER" id="PTHR11785:SF353">
    <property type="entry name" value="METHIONINE TRANSPORTER (EUROFUNG)"/>
    <property type="match status" value="1"/>
</dbReference>
<keyword evidence="4 5" id="KW-0472">Membrane</keyword>
<dbReference type="InterPro" id="IPR002293">
    <property type="entry name" value="AA/rel_permease1"/>
</dbReference>
<keyword evidence="3 5" id="KW-1133">Transmembrane helix</keyword>
<feature type="transmembrane region" description="Helical" evidence="5">
    <location>
        <begin position="318"/>
        <end position="345"/>
    </location>
</feature>
<evidence type="ECO:0000256" key="1">
    <source>
        <dbReference type="ARBA" id="ARBA00004141"/>
    </source>
</evidence>
<feature type="transmembrane region" description="Helical" evidence="5">
    <location>
        <begin position="63"/>
        <end position="85"/>
    </location>
</feature>
<dbReference type="GO" id="GO:0016020">
    <property type="term" value="C:membrane"/>
    <property type="evidence" value="ECO:0007669"/>
    <property type="project" value="UniProtKB-SubCell"/>
</dbReference>